<dbReference type="EMBL" id="KY123701">
    <property type="protein sequence ID" value="APL96676.1"/>
    <property type="molecule type" value="Genomic_RNA"/>
</dbReference>
<dbReference type="InterPro" id="IPR027417">
    <property type="entry name" value="P-loop_NTPase"/>
</dbReference>
<organismHost>
    <name type="scientific">Solanum tuberosum</name>
    <name type="common">Potato</name>
    <dbReference type="NCBI Taxonomy" id="4113"/>
</organismHost>
<evidence type="ECO:0000313" key="2">
    <source>
        <dbReference type="EMBL" id="APL96676.1"/>
    </source>
</evidence>
<accession>A0A1L5BUZ2</accession>
<dbReference type="GO" id="GO:0005524">
    <property type="term" value="F:ATP binding"/>
    <property type="evidence" value="ECO:0007669"/>
    <property type="project" value="InterPro"/>
</dbReference>
<dbReference type="SUPFAM" id="SSF52540">
    <property type="entry name" value="P-loop containing nucleoside triphosphate hydrolases"/>
    <property type="match status" value="2"/>
</dbReference>
<dbReference type="Pfam" id="PF01443">
    <property type="entry name" value="Viral_helicase1"/>
    <property type="match status" value="1"/>
</dbReference>
<evidence type="ECO:0000259" key="1">
    <source>
        <dbReference type="Pfam" id="PF01443"/>
    </source>
</evidence>
<organism evidence="2">
    <name type="scientific">Potato aucuba mosaic virus</name>
    <name type="common">PAMV</name>
    <dbReference type="NCBI Taxonomy" id="12182"/>
    <lineage>
        <taxon>Viruses</taxon>
        <taxon>Riboviria</taxon>
        <taxon>Orthornavirae</taxon>
        <taxon>Kitrinoviricota</taxon>
        <taxon>Alsuviricetes</taxon>
        <taxon>Tymovirales</taxon>
        <taxon>Alphaflexiviridae</taxon>
        <taxon>Potexvirus</taxon>
        <taxon>Potexvirus marmoraucuba</taxon>
    </lineage>
</organism>
<protein>
    <submittedName>
        <fullName evidence="2">26 kDa protein</fullName>
    </submittedName>
</protein>
<name>A0A1L5BUZ2_PAMV</name>
<dbReference type="InterPro" id="IPR027351">
    <property type="entry name" value="(+)RNA_virus_helicase_core_dom"/>
</dbReference>
<reference evidence="2" key="1">
    <citation type="submission" date="2016-11" db="EMBL/GenBank/DDBJ databases">
        <title>First report of Potato aucuba mosaic virus in Solanum jasminoides in the United Kingdom.</title>
        <authorList>
            <person name="Adrian F."/>
            <person name="Adams I.P."/>
            <person name="Fowkes A."/>
            <person name="Buxton-Kirk A."/>
            <person name="Daly M."/>
            <person name="Jackson L."/>
            <person name="Forde S."/>
            <person name="Ward R."/>
            <person name="Maclvor A."/>
            <person name="Harju V."/>
            <person name="Skelton A."/>
        </authorList>
    </citation>
    <scope>NUCLEOTIDE SEQUENCE</scope>
    <source>
        <strain evidence="2">PAMV-SJ</strain>
    </source>
</reference>
<sequence>MEYSFLVRLLDHYGFERTTEKIVPGQPIVVQGIAGCGKTTLLRNFHQEYPSIPIYSCFPQKISENSEELQLLANQDLPQGAILDEYLAHKFDYQKCLAVFADPLQYSHLGAFLRPHYQTFRTYRFGPSIANFITEKIGYSIESLLSEEKTILKECDPYTTDPIGQIIASNHEVLNYIKPQAVDAICSCEVLGKEFQTVSCYYQSHKLEDSAEERRGLYIAISRAKSAVLLFDLD</sequence>
<proteinExistence type="predicted"/>
<feature type="domain" description="(+)RNA virus helicase C-terminal" evidence="1">
    <location>
        <begin position="28"/>
        <end position="231"/>
    </location>
</feature>